<protein>
    <submittedName>
        <fullName evidence="4">Glycosyltransferase involved in cell wall bisynthesis</fullName>
    </submittedName>
</protein>
<evidence type="ECO:0000259" key="2">
    <source>
        <dbReference type="Pfam" id="PF00534"/>
    </source>
</evidence>
<evidence type="ECO:0000313" key="4">
    <source>
        <dbReference type="EMBL" id="SFB24462.1"/>
    </source>
</evidence>
<gene>
    <name evidence="4" type="ORF">SAMN04488528_102061</name>
</gene>
<dbReference type="CDD" id="cd03809">
    <property type="entry name" value="GT4_MtfB-like"/>
    <property type="match status" value="1"/>
</dbReference>
<dbReference type="RefSeq" id="WP_090041911.1">
    <property type="nucleotide sequence ID" value="NZ_FOKI01000020.1"/>
</dbReference>
<dbReference type="Pfam" id="PF13439">
    <property type="entry name" value="Glyco_transf_4"/>
    <property type="match status" value="1"/>
</dbReference>
<organism evidence="4 5">
    <name type="scientific">Clostridium frigidicarnis</name>
    <dbReference type="NCBI Taxonomy" id="84698"/>
    <lineage>
        <taxon>Bacteria</taxon>
        <taxon>Bacillati</taxon>
        <taxon>Bacillota</taxon>
        <taxon>Clostridia</taxon>
        <taxon>Eubacteriales</taxon>
        <taxon>Clostridiaceae</taxon>
        <taxon>Clostridium</taxon>
    </lineage>
</organism>
<evidence type="ECO:0000259" key="3">
    <source>
        <dbReference type="Pfam" id="PF13439"/>
    </source>
</evidence>
<feature type="domain" description="Glycosyltransferase subfamily 4-like N-terminal" evidence="3">
    <location>
        <begin position="66"/>
        <end position="166"/>
    </location>
</feature>
<dbReference type="GO" id="GO:0016757">
    <property type="term" value="F:glycosyltransferase activity"/>
    <property type="evidence" value="ECO:0007669"/>
    <property type="project" value="InterPro"/>
</dbReference>
<name>A0A1I0ZGG7_9CLOT</name>
<dbReference type="Gene3D" id="3.40.50.2000">
    <property type="entry name" value="Glycogen Phosphorylase B"/>
    <property type="match status" value="2"/>
</dbReference>
<dbReference type="Pfam" id="PF00534">
    <property type="entry name" value="Glycos_transf_1"/>
    <property type="match status" value="1"/>
</dbReference>
<dbReference type="FunFam" id="3.40.50.2000:FF:000119">
    <property type="entry name" value="Glycosyl transferase group 1"/>
    <property type="match status" value="1"/>
</dbReference>
<dbReference type="Proteomes" id="UP000198619">
    <property type="component" value="Unassembled WGS sequence"/>
</dbReference>
<dbReference type="PANTHER" id="PTHR46401">
    <property type="entry name" value="GLYCOSYLTRANSFERASE WBBK-RELATED"/>
    <property type="match status" value="1"/>
</dbReference>
<sequence>MKIAIDARPINWYRGTGIGTYTENLLNSLLNIDQLNKYYLYWSLGNYDSFKKSNSEIIMTSRRHHKFFQEDYFPNHLRKEDIDLFMVPQNGIGLLGEGAKKYVVTIHDLIPYTLPETVGKGYLTKFIKEMPSIIEKSNGILTVSEHSKKDILKFFPVDENKIYVTPLAANSNYTPYPKDACKSYLKETFGIDKNFILYVGGFSTRKNVRGLIDAFKQAKLDNDYILVLPGSVKDEGEKLKDYVKSINMDKKVYFLGYCAEETLATLYSLCSLFVYPSFYEGFGLPVLEAMCCGAPVLCSNLTSIPEVIGDGGMTFNPYSTDEMIMLLENILNNSDVSESLSRYSLERSSNFSWNKTAKLTLDALNNIYESC</sequence>
<keyword evidence="1 4" id="KW-0808">Transferase</keyword>
<dbReference type="GO" id="GO:0009103">
    <property type="term" value="P:lipopolysaccharide biosynthetic process"/>
    <property type="evidence" value="ECO:0007669"/>
    <property type="project" value="TreeGrafter"/>
</dbReference>
<evidence type="ECO:0000313" key="5">
    <source>
        <dbReference type="Proteomes" id="UP000198619"/>
    </source>
</evidence>
<feature type="domain" description="Glycosyl transferase family 1" evidence="2">
    <location>
        <begin position="192"/>
        <end position="344"/>
    </location>
</feature>
<dbReference type="InterPro" id="IPR028098">
    <property type="entry name" value="Glyco_trans_4-like_N"/>
</dbReference>
<evidence type="ECO:0000256" key="1">
    <source>
        <dbReference type="ARBA" id="ARBA00022679"/>
    </source>
</evidence>
<dbReference type="InterPro" id="IPR001296">
    <property type="entry name" value="Glyco_trans_1"/>
</dbReference>
<dbReference type="EMBL" id="FOKI01000020">
    <property type="protein sequence ID" value="SFB24462.1"/>
    <property type="molecule type" value="Genomic_DNA"/>
</dbReference>
<keyword evidence="5" id="KW-1185">Reference proteome</keyword>
<dbReference type="PANTHER" id="PTHR46401:SF2">
    <property type="entry name" value="GLYCOSYLTRANSFERASE WBBK-RELATED"/>
    <property type="match status" value="1"/>
</dbReference>
<dbReference type="AlphaFoldDB" id="A0A1I0ZGG7"/>
<accession>A0A1I0ZGG7</accession>
<proteinExistence type="predicted"/>
<dbReference type="SUPFAM" id="SSF53756">
    <property type="entry name" value="UDP-Glycosyltransferase/glycogen phosphorylase"/>
    <property type="match status" value="1"/>
</dbReference>
<reference evidence="4 5" key="1">
    <citation type="submission" date="2016-10" db="EMBL/GenBank/DDBJ databases">
        <authorList>
            <person name="de Groot N.N."/>
        </authorList>
    </citation>
    <scope>NUCLEOTIDE SEQUENCE [LARGE SCALE GENOMIC DNA]</scope>
    <source>
        <strain evidence="4 5">DSM 12271</strain>
    </source>
</reference>
<dbReference type="OrthoDB" id="9797829at2"/>
<dbReference type="STRING" id="84698.SAMN04488528_102061"/>